<dbReference type="RefSeq" id="WP_239040689.1">
    <property type="nucleotide sequence ID" value="NZ_BAAAEY010000005.1"/>
</dbReference>
<dbReference type="Proteomes" id="UP001159257">
    <property type="component" value="Unassembled WGS sequence"/>
</dbReference>
<dbReference type="SUPFAM" id="SSF53756">
    <property type="entry name" value="UDP-Glycosyltransferase/glycogen phosphorylase"/>
    <property type="match status" value="1"/>
</dbReference>
<sequence>MSRIQTLQIIGSKKLGGAESFFVRLHQAFNQTADVGSVAVVPHKSELLHQLAAPATTCAMRSVFDPFSRLSLSSLIRKERPDIVQTWMGRATRSVSLRPGKGPVHVARLGGFYNPDHYRHVHSLVGNTRGICDFLIRNGYPSERVHFISNFVPAPQPVDAAIRQQWKTRLGLGDDLVIFALGRLHPNKAFDTLLDAFSVLPKEINGRRVQLLLAGDGHLADALKDQARKSVAASRVHFLGWQSDPAPFFALADLFVCPSRHEPLGNVILEGWAHGVPVVSTRSDGALELITDGRDGLLTNIDAREELSAAMHQLLTAPADQKEAMVTAGRQTLEHRFGQATIVSAYRSLYEQLLGGVS</sequence>
<dbReference type="CDD" id="cd03811">
    <property type="entry name" value="GT4_GT28_WabH-like"/>
    <property type="match status" value="1"/>
</dbReference>
<keyword evidence="2" id="KW-1185">Reference proteome</keyword>
<comment type="caution">
    <text evidence="1">The sequence shown here is derived from an EMBL/GenBank/DDBJ whole genome shotgun (WGS) entry which is preliminary data.</text>
</comment>
<evidence type="ECO:0000313" key="2">
    <source>
        <dbReference type="Proteomes" id="UP001159257"/>
    </source>
</evidence>
<dbReference type="EMBL" id="FXWV01000005">
    <property type="protein sequence ID" value="SMR73623.1"/>
    <property type="molecule type" value="Genomic_DNA"/>
</dbReference>
<evidence type="ECO:0000313" key="1">
    <source>
        <dbReference type="EMBL" id="SMR73623.1"/>
    </source>
</evidence>
<reference evidence="1 2" key="1">
    <citation type="submission" date="2017-05" db="EMBL/GenBank/DDBJ databases">
        <authorList>
            <person name="Varghese N."/>
            <person name="Submissions S."/>
        </authorList>
    </citation>
    <scope>NUCLEOTIDE SEQUENCE [LARGE SCALE GENOMIC DNA]</scope>
    <source>
        <strain evidence="1 2">CGMCC 1.7287</strain>
    </source>
</reference>
<gene>
    <name evidence="1" type="ORF">SAMN04487964_10599</name>
</gene>
<name>A0ABY1RZI4_9GAMM</name>
<proteinExistence type="predicted"/>
<accession>A0ABY1RZI4</accession>
<protein>
    <submittedName>
        <fullName evidence="1">Glycosyltransferase involved in cell wall bisynthesis</fullName>
    </submittedName>
</protein>
<organism evidence="1 2">
    <name type="scientific">Marinobacterium sediminicola</name>
    <dbReference type="NCBI Taxonomy" id="518898"/>
    <lineage>
        <taxon>Bacteria</taxon>
        <taxon>Pseudomonadati</taxon>
        <taxon>Pseudomonadota</taxon>
        <taxon>Gammaproteobacteria</taxon>
        <taxon>Oceanospirillales</taxon>
        <taxon>Oceanospirillaceae</taxon>
        <taxon>Marinobacterium</taxon>
    </lineage>
</organism>
<dbReference type="PANTHER" id="PTHR12526">
    <property type="entry name" value="GLYCOSYLTRANSFERASE"/>
    <property type="match status" value="1"/>
</dbReference>
<dbReference type="Gene3D" id="3.40.50.2000">
    <property type="entry name" value="Glycogen Phosphorylase B"/>
    <property type="match status" value="2"/>
</dbReference>
<dbReference type="Pfam" id="PF13692">
    <property type="entry name" value="Glyco_trans_1_4"/>
    <property type="match status" value="1"/>
</dbReference>